<evidence type="ECO:0008006" key="4">
    <source>
        <dbReference type="Google" id="ProtNLM"/>
    </source>
</evidence>
<keyword evidence="1" id="KW-1133">Transmembrane helix</keyword>
<keyword evidence="1" id="KW-0812">Transmembrane</keyword>
<keyword evidence="1" id="KW-0472">Membrane</keyword>
<evidence type="ECO:0000256" key="1">
    <source>
        <dbReference type="SAM" id="Phobius"/>
    </source>
</evidence>
<evidence type="ECO:0000313" key="3">
    <source>
        <dbReference type="Proteomes" id="UP000178565"/>
    </source>
</evidence>
<accession>A0A1F5KQQ7</accession>
<proteinExistence type="predicted"/>
<sequence>MSTSKSFSVNQKGFAPILIIILIAALAIGGYLVYSDKIGVYQNQPKPIPSPQPMTQPSPSPATIYESTNSAETANWKTYTHYELGYTVKYPETWLFDEPNYQLTYSEFTIKTPDLKREGDSYYSIVKGSQISISVGKYATKLNSIDDYFDKNKFMQQITANRKHIIIDGQPAIRFDQAYEGINSTNIIFLYNGLLYTIGIHFPITDNSRTTNLDVYEKLVNSFRLAK</sequence>
<dbReference type="Proteomes" id="UP000178565">
    <property type="component" value="Unassembled WGS sequence"/>
</dbReference>
<organism evidence="2 3">
    <name type="scientific">Candidatus Daviesbacteria bacterium RIFCSPLOWO2_01_FULL_39_12</name>
    <dbReference type="NCBI Taxonomy" id="1797785"/>
    <lineage>
        <taxon>Bacteria</taxon>
        <taxon>Candidatus Daviesiibacteriota</taxon>
    </lineage>
</organism>
<dbReference type="EMBL" id="MFDM01000017">
    <property type="protein sequence ID" value="OGE43160.1"/>
    <property type="molecule type" value="Genomic_DNA"/>
</dbReference>
<reference evidence="2 3" key="1">
    <citation type="journal article" date="2016" name="Nat. Commun.">
        <title>Thousands of microbial genomes shed light on interconnected biogeochemical processes in an aquifer system.</title>
        <authorList>
            <person name="Anantharaman K."/>
            <person name="Brown C.T."/>
            <person name="Hug L.A."/>
            <person name="Sharon I."/>
            <person name="Castelle C.J."/>
            <person name="Probst A.J."/>
            <person name="Thomas B.C."/>
            <person name="Singh A."/>
            <person name="Wilkins M.J."/>
            <person name="Karaoz U."/>
            <person name="Brodie E.L."/>
            <person name="Williams K.H."/>
            <person name="Hubbard S.S."/>
            <person name="Banfield J.F."/>
        </authorList>
    </citation>
    <scope>NUCLEOTIDE SEQUENCE [LARGE SCALE GENOMIC DNA]</scope>
</reference>
<comment type="caution">
    <text evidence="2">The sequence shown here is derived from an EMBL/GenBank/DDBJ whole genome shotgun (WGS) entry which is preliminary data.</text>
</comment>
<protein>
    <recommendedName>
        <fullName evidence="4">PsbP C-terminal domain-containing protein</fullName>
    </recommendedName>
</protein>
<feature type="transmembrane region" description="Helical" evidence="1">
    <location>
        <begin position="14"/>
        <end position="34"/>
    </location>
</feature>
<dbReference type="STRING" id="1797785.A3B45_01330"/>
<evidence type="ECO:0000313" key="2">
    <source>
        <dbReference type="EMBL" id="OGE43160.1"/>
    </source>
</evidence>
<name>A0A1F5KQQ7_9BACT</name>
<gene>
    <name evidence="2" type="ORF">A3B45_01330</name>
</gene>
<dbReference type="AlphaFoldDB" id="A0A1F5KQQ7"/>